<dbReference type="InterPro" id="IPR016039">
    <property type="entry name" value="Thiolase-like"/>
</dbReference>
<dbReference type="Pfam" id="PF00109">
    <property type="entry name" value="ketoacyl-synt"/>
    <property type="match status" value="1"/>
</dbReference>
<dbReference type="Gene3D" id="3.40.47.10">
    <property type="match status" value="1"/>
</dbReference>
<protein>
    <recommendedName>
        <fullName evidence="4 11">3-oxoacyl-[acyl-carrier-protein] synthase 2</fullName>
        <ecNumber evidence="3 11">2.3.1.179</ecNumber>
    </recommendedName>
</protein>
<dbReference type="Pfam" id="PF02801">
    <property type="entry name" value="Ketoacyl-synt_C"/>
    <property type="match status" value="1"/>
</dbReference>
<evidence type="ECO:0000256" key="4">
    <source>
        <dbReference type="ARBA" id="ARBA00014657"/>
    </source>
</evidence>
<evidence type="ECO:0000256" key="7">
    <source>
        <dbReference type="ARBA" id="ARBA00022832"/>
    </source>
</evidence>
<comment type="similarity">
    <text evidence="2 11 12">Belongs to the thiolase-like superfamily. Beta-ketoacyl-ACP synthases family.</text>
</comment>
<evidence type="ECO:0000313" key="14">
    <source>
        <dbReference type="EMBL" id="UOF02002.1"/>
    </source>
</evidence>
<dbReference type="NCBIfam" id="TIGR03150">
    <property type="entry name" value="fabF"/>
    <property type="match status" value="1"/>
</dbReference>
<dbReference type="EMBL" id="CP093442">
    <property type="protein sequence ID" value="UOF02002.1"/>
    <property type="molecule type" value="Genomic_DNA"/>
</dbReference>
<evidence type="ECO:0000256" key="6">
    <source>
        <dbReference type="ARBA" id="ARBA00022679"/>
    </source>
</evidence>
<dbReference type="Proteomes" id="UP000830116">
    <property type="component" value="Chromosome"/>
</dbReference>
<dbReference type="SUPFAM" id="SSF53901">
    <property type="entry name" value="Thiolase-like"/>
    <property type="match status" value="2"/>
</dbReference>
<keyword evidence="5 11" id="KW-0444">Lipid biosynthesis</keyword>
<dbReference type="RefSeq" id="WP_243538620.1">
    <property type="nucleotide sequence ID" value="NZ_CP093442.1"/>
</dbReference>
<comment type="catalytic activity">
    <reaction evidence="11">
        <text>(9Z)-hexadecenoyl-[ACP] + malonyl-[ACP] + H(+) = 3-oxo-(11Z)-octadecenoyl-[ACP] + holo-[ACP] + CO2</text>
        <dbReference type="Rhea" id="RHEA:55040"/>
        <dbReference type="Rhea" id="RHEA-COMP:9623"/>
        <dbReference type="Rhea" id="RHEA-COMP:9685"/>
        <dbReference type="Rhea" id="RHEA-COMP:10800"/>
        <dbReference type="Rhea" id="RHEA-COMP:14074"/>
        <dbReference type="ChEBI" id="CHEBI:15378"/>
        <dbReference type="ChEBI" id="CHEBI:16526"/>
        <dbReference type="ChEBI" id="CHEBI:64479"/>
        <dbReference type="ChEBI" id="CHEBI:78449"/>
        <dbReference type="ChEBI" id="CHEBI:83989"/>
        <dbReference type="ChEBI" id="CHEBI:138538"/>
        <dbReference type="EC" id="2.3.1.179"/>
    </reaction>
</comment>
<comment type="pathway">
    <text evidence="1 11">Lipid metabolism; fatty acid biosynthesis.</text>
</comment>
<comment type="catalytic activity">
    <reaction evidence="11">
        <text>a fatty acyl-[ACP] + malonyl-[ACP] + H(+) = a 3-oxoacyl-[ACP] + holo-[ACP] + CO2</text>
        <dbReference type="Rhea" id="RHEA:22836"/>
        <dbReference type="Rhea" id="RHEA-COMP:9623"/>
        <dbReference type="Rhea" id="RHEA-COMP:9685"/>
        <dbReference type="Rhea" id="RHEA-COMP:9916"/>
        <dbReference type="Rhea" id="RHEA-COMP:14125"/>
        <dbReference type="ChEBI" id="CHEBI:15378"/>
        <dbReference type="ChEBI" id="CHEBI:16526"/>
        <dbReference type="ChEBI" id="CHEBI:64479"/>
        <dbReference type="ChEBI" id="CHEBI:78449"/>
        <dbReference type="ChEBI" id="CHEBI:78776"/>
        <dbReference type="ChEBI" id="CHEBI:138651"/>
    </reaction>
</comment>
<evidence type="ECO:0000256" key="2">
    <source>
        <dbReference type="ARBA" id="ARBA00008467"/>
    </source>
</evidence>
<keyword evidence="15" id="KW-1185">Reference proteome</keyword>
<dbReference type="EC" id="2.3.1.179" evidence="3 11"/>
<dbReference type="InterPro" id="IPR014030">
    <property type="entry name" value="Ketoacyl_synth_N"/>
</dbReference>
<dbReference type="PIRSF" id="PIRSF000447">
    <property type="entry name" value="KAS_II"/>
    <property type="match status" value="1"/>
</dbReference>
<gene>
    <name evidence="14" type="primary">fabF</name>
    <name evidence="14" type="ORF">MNR06_03420</name>
</gene>
<dbReference type="InterPro" id="IPR000794">
    <property type="entry name" value="Beta-ketoacyl_synthase"/>
</dbReference>
<dbReference type="InterPro" id="IPR017568">
    <property type="entry name" value="3-oxoacyl-ACP_synth-2"/>
</dbReference>
<evidence type="ECO:0000256" key="12">
    <source>
        <dbReference type="RuleBase" id="RU003694"/>
    </source>
</evidence>
<accession>A0ABY4CAK5</accession>
<evidence type="ECO:0000256" key="8">
    <source>
        <dbReference type="ARBA" id="ARBA00023098"/>
    </source>
</evidence>
<keyword evidence="9 11" id="KW-0275">Fatty acid biosynthesis</keyword>
<evidence type="ECO:0000256" key="1">
    <source>
        <dbReference type="ARBA" id="ARBA00005194"/>
    </source>
</evidence>
<organism evidence="14 15">
    <name type="scientific">Bdellovibrio reynosensis</name>
    <dbReference type="NCBI Taxonomy" id="2835041"/>
    <lineage>
        <taxon>Bacteria</taxon>
        <taxon>Pseudomonadati</taxon>
        <taxon>Bdellovibrionota</taxon>
        <taxon>Bdellovibrionia</taxon>
        <taxon>Bdellovibrionales</taxon>
        <taxon>Pseudobdellovibrionaceae</taxon>
        <taxon>Bdellovibrio</taxon>
    </lineage>
</organism>
<evidence type="ECO:0000259" key="13">
    <source>
        <dbReference type="PROSITE" id="PS52004"/>
    </source>
</evidence>
<evidence type="ECO:0000313" key="15">
    <source>
        <dbReference type="Proteomes" id="UP000830116"/>
    </source>
</evidence>
<dbReference type="InterPro" id="IPR020615">
    <property type="entry name" value="Thiolase_acyl_enz_int_AS"/>
</dbReference>
<reference evidence="14" key="1">
    <citation type="submission" date="2022-03" db="EMBL/GenBank/DDBJ databases">
        <title>Genome Identification and Characterization of new species Bdellovibrio reynosense LBG001 sp. nov. from a Mexico soil sample.</title>
        <authorList>
            <person name="Camilli A."/>
            <person name="Ajao Y."/>
            <person name="Guo X."/>
        </authorList>
    </citation>
    <scope>NUCLEOTIDE SEQUENCE</scope>
    <source>
        <strain evidence="14">LBG001</strain>
    </source>
</reference>
<dbReference type="NCBIfam" id="NF004970">
    <property type="entry name" value="PRK06333.1"/>
    <property type="match status" value="1"/>
</dbReference>
<keyword evidence="7" id="KW-0276">Fatty acid metabolism</keyword>
<evidence type="ECO:0000256" key="9">
    <source>
        <dbReference type="ARBA" id="ARBA00023160"/>
    </source>
</evidence>
<keyword evidence="8" id="KW-0443">Lipid metabolism</keyword>
<dbReference type="InterPro" id="IPR014031">
    <property type="entry name" value="Ketoacyl_synth_C"/>
</dbReference>
<dbReference type="GO" id="GO:0004315">
    <property type="term" value="F:3-oxoacyl-[acyl-carrier-protein] synthase activity"/>
    <property type="evidence" value="ECO:0007669"/>
    <property type="project" value="UniProtKB-EC"/>
</dbReference>
<evidence type="ECO:0000256" key="5">
    <source>
        <dbReference type="ARBA" id="ARBA00022516"/>
    </source>
</evidence>
<keyword evidence="6 11" id="KW-0808">Transferase</keyword>
<dbReference type="InterPro" id="IPR018201">
    <property type="entry name" value="Ketoacyl_synth_AS"/>
</dbReference>
<evidence type="ECO:0000256" key="3">
    <source>
        <dbReference type="ARBA" id="ARBA00012356"/>
    </source>
</evidence>
<dbReference type="SMART" id="SM00825">
    <property type="entry name" value="PKS_KS"/>
    <property type="match status" value="1"/>
</dbReference>
<dbReference type="PROSITE" id="PS00606">
    <property type="entry name" value="KS3_1"/>
    <property type="match status" value="1"/>
</dbReference>
<evidence type="ECO:0000256" key="11">
    <source>
        <dbReference type="PIRNR" id="PIRNR000447"/>
    </source>
</evidence>
<keyword evidence="10 11" id="KW-0012">Acyltransferase</keyword>
<proteinExistence type="inferred from homology"/>
<dbReference type="CDD" id="cd00834">
    <property type="entry name" value="KAS_I_II"/>
    <property type="match status" value="1"/>
</dbReference>
<sequence>MTSRFERPSKPQRRVVVTGVGAVTPLGNTIEDSWANAIAGKSGIAPITRFDTTGFDVTFAGEVKGFNPDLYVEKKEQKKMDTFIHYAIAASKMAVEMAKLELTPEVKAQAGVIIGVGIGGLQIIEESTLKVKEKGPGRISPFFIPAVITNLAAGQVSIELGFQGPNYSVTSACASGVHSIGDAVRYIRDGNTDVMLAGGSESTICKLAVGGFAAMRALSTRNDAPEKASRPWDKDRDGFVLAEGAAVLCIESLEHAEKRGAKILCEITGYGVSSDAYHMTSPAPEGAGGYKAMSEALKDSGLKASDIQYVNAHGTSTPMGDGLESSAIKRLMGDHAKDVWVSSTKSMMGHALGAAGAIESAFCVMAIRDQIVPPTINLDNPSEDCDLDYVPHEARRGNINNVLNNSFGFGGTNASMIFSKYQGK</sequence>
<comment type="function">
    <text evidence="11">Involved in the type II fatty acid elongation cycle. Catalyzes the elongation of a wide range of acyl-ACP by the addition of two carbons from malonyl-ACP to an acyl acceptor. Can efficiently catalyze the conversion of palmitoleoyl-ACP (cis-hexadec-9-enoyl-ACP) to cis-vaccenoyl-ACP (cis-octadec-11-enoyl-ACP), an essential step in the thermal regulation of fatty acid composition.</text>
</comment>
<dbReference type="PANTHER" id="PTHR11712">
    <property type="entry name" value="POLYKETIDE SYNTHASE-RELATED"/>
    <property type="match status" value="1"/>
</dbReference>
<dbReference type="PROSITE" id="PS52004">
    <property type="entry name" value="KS3_2"/>
    <property type="match status" value="1"/>
</dbReference>
<dbReference type="PANTHER" id="PTHR11712:SF336">
    <property type="entry name" value="3-OXOACYL-[ACYL-CARRIER-PROTEIN] SYNTHASE, MITOCHONDRIAL"/>
    <property type="match status" value="1"/>
</dbReference>
<name>A0ABY4CAK5_9BACT</name>
<dbReference type="InterPro" id="IPR020841">
    <property type="entry name" value="PKS_Beta-ketoAc_synthase_dom"/>
</dbReference>
<feature type="domain" description="Ketosynthase family 3 (KS3)" evidence="13">
    <location>
        <begin position="12"/>
        <end position="420"/>
    </location>
</feature>
<dbReference type="PROSITE" id="PS00098">
    <property type="entry name" value="THIOLASE_1"/>
    <property type="match status" value="1"/>
</dbReference>
<evidence type="ECO:0000256" key="10">
    <source>
        <dbReference type="ARBA" id="ARBA00023315"/>
    </source>
</evidence>
<dbReference type="NCBIfam" id="NF005589">
    <property type="entry name" value="PRK07314.1"/>
    <property type="match status" value="1"/>
</dbReference>